<protein>
    <recommendedName>
        <fullName evidence="2">mannose-1-phosphate guanylyltransferase</fullName>
        <ecNumber evidence="2">2.7.7.13</ecNumber>
    </recommendedName>
</protein>
<dbReference type="InterPro" id="IPR049577">
    <property type="entry name" value="GMPP_N"/>
</dbReference>
<proteinExistence type="inferred from homology"/>
<dbReference type="FunFam" id="3.90.550.10:FF:000046">
    <property type="entry name" value="Mannose-1-phosphate guanylyltransferase (GDP)"/>
    <property type="match status" value="1"/>
</dbReference>
<sequence length="364" mass="41802">MKKKEPKVYAIVLAGGGGTRLWPMSRKRTPKQMLPFIGKQTLLQTTMFRVRHLVPQSRIIIATNINHKKEIERQFPNFPKKQILYEPEKRDTATAIGFAAAVIHAKDPEAVITTVNSDQFIQNEKEYYRLLHKAAQVAYDHPSFSVLIGVNPTYPETGYGYIKIAKRFAKEKSEVFHVDRFVEKPDIQKARGYVKRWDYLWNPAMFVWRADTLLSLYRKYLPAHAALMKKIATAYGTNKFNSVVKKEFGKFKPISIDYGIMEKTEHMLVLPANFGWADIGHWRSVKDVLSKKRKENIVKGLHLGVDTYGSLIYGYSNRLIATIGISELVIIDTPDILLVCPKERSQDVKKIVEELNKKGLSKYV</sequence>
<dbReference type="GO" id="GO:0005525">
    <property type="term" value="F:GTP binding"/>
    <property type="evidence" value="ECO:0007669"/>
    <property type="project" value="UniProtKB-KW"/>
</dbReference>
<reference evidence="11" key="1">
    <citation type="submission" date="2017-09" db="EMBL/GenBank/DDBJ databases">
        <title>Depth-based differentiation of microbial function through sediment-hosted aquifers and enrichment of novel symbionts in the deep terrestrial subsurface.</title>
        <authorList>
            <person name="Probst A.J."/>
            <person name="Ladd B."/>
            <person name="Jarett J.K."/>
            <person name="Geller-Mcgrath D.E."/>
            <person name="Sieber C.M.K."/>
            <person name="Emerson J.B."/>
            <person name="Anantharaman K."/>
            <person name="Thomas B.C."/>
            <person name="Malmstrom R."/>
            <person name="Stieglmeier M."/>
            <person name="Klingl A."/>
            <person name="Woyke T."/>
            <person name="Ryan C.M."/>
            <person name="Banfield J.F."/>
        </authorList>
    </citation>
    <scope>NUCLEOTIDE SEQUENCE [LARGE SCALE GENOMIC DNA]</scope>
</reference>
<dbReference type="PANTHER" id="PTHR46390:SF1">
    <property type="entry name" value="MANNOSE-1-PHOSPHATE GUANYLYLTRANSFERASE"/>
    <property type="match status" value="1"/>
</dbReference>
<evidence type="ECO:0000256" key="4">
    <source>
        <dbReference type="ARBA" id="ARBA00022695"/>
    </source>
</evidence>
<evidence type="ECO:0000256" key="3">
    <source>
        <dbReference type="ARBA" id="ARBA00022679"/>
    </source>
</evidence>
<dbReference type="Proteomes" id="UP000228711">
    <property type="component" value="Unassembled WGS sequence"/>
</dbReference>
<dbReference type="CDD" id="cd02509">
    <property type="entry name" value="GDP-M1P_Guanylyltransferase"/>
    <property type="match status" value="1"/>
</dbReference>
<evidence type="ECO:0000259" key="9">
    <source>
        <dbReference type="Pfam" id="PF22640"/>
    </source>
</evidence>
<comment type="similarity">
    <text evidence="1">Belongs to the mannose-6-phosphate isomerase type 2 family.</text>
</comment>
<dbReference type="Pfam" id="PF22640">
    <property type="entry name" value="ManC_GMP_beta-helix"/>
    <property type="match status" value="1"/>
</dbReference>
<dbReference type="InterPro" id="IPR051161">
    <property type="entry name" value="Mannose-6P_isomerase_type2"/>
</dbReference>
<dbReference type="Gene3D" id="3.90.550.10">
    <property type="entry name" value="Spore Coat Polysaccharide Biosynthesis Protein SpsA, Chain A"/>
    <property type="match status" value="1"/>
</dbReference>
<keyword evidence="4 10" id="KW-0548">Nucleotidyltransferase</keyword>
<keyword evidence="5" id="KW-0547">Nucleotide-binding</keyword>
<dbReference type="SUPFAM" id="SSF159283">
    <property type="entry name" value="Guanosine diphospho-D-mannose pyrophosphorylase/mannose-6-phosphate isomerase linker domain"/>
    <property type="match status" value="1"/>
</dbReference>
<keyword evidence="3 10" id="KW-0808">Transferase</keyword>
<accession>A0A2H0YSD1</accession>
<keyword evidence="6" id="KW-0342">GTP-binding</keyword>
<dbReference type="GO" id="GO:0009298">
    <property type="term" value="P:GDP-mannose biosynthetic process"/>
    <property type="evidence" value="ECO:0007669"/>
    <property type="project" value="TreeGrafter"/>
</dbReference>
<evidence type="ECO:0000259" key="8">
    <source>
        <dbReference type="Pfam" id="PF00483"/>
    </source>
</evidence>
<name>A0A2H0YSD1_9BACT</name>
<evidence type="ECO:0000256" key="7">
    <source>
        <dbReference type="ARBA" id="ARBA00047343"/>
    </source>
</evidence>
<comment type="catalytic activity">
    <reaction evidence="7">
        <text>alpha-D-mannose 1-phosphate + GTP + H(+) = GDP-alpha-D-mannose + diphosphate</text>
        <dbReference type="Rhea" id="RHEA:15229"/>
        <dbReference type="ChEBI" id="CHEBI:15378"/>
        <dbReference type="ChEBI" id="CHEBI:33019"/>
        <dbReference type="ChEBI" id="CHEBI:37565"/>
        <dbReference type="ChEBI" id="CHEBI:57527"/>
        <dbReference type="ChEBI" id="CHEBI:58409"/>
        <dbReference type="EC" id="2.7.7.13"/>
    </reaction>
</comment>
<dbReference type="GO" id="GO:0004475">
    <property type="term" value="F:mannose-1-phosphate guanylyltransferase (GTP) activity"/>
    <property type="evidence" value="ECO:0007669"/>
    <property type="project" value="UniProtKB-EC"/>
</dbReference>
<dbReference type="InterPro" id="IPR005835">
    <property type="entry name" value="NTP_transferase_dom"/>
</dbReference>
<gene>
    <name evidence="10" type="ORF">COT25_03250</name>
</gene>
<dbReference type="InterPro" id="IPR029044">
    <property type="entry name" value="Nucleotide-diphossugar_trans"/>
</dbReference>
<organism evidence="10 11">
    <name type="scientific">Candidatus Kerfeldbacteria bacterium CG08_land_8_20_14_0_20_42_7</name>
    <dbReference type="NCBI Taxonomy" id="2014245"/>
    <lineage>
        <taxon>Bacteria</taxon>
        <taxon>Candidatus Kerfeldiibacteriota</taxon>
    </lineage>
</organism>
<dbReference type="EMBL" id="PEXV01000111">
    <property type="protein sequence ID" value="PIS41405.1"/>
    <property type="molecule type" value="Genomic_DNA"/>
</dbReference>
<dbReference type="Pfam" id="PF00483">
    <property type="entry name" value="NTP_transferase"/>
    <property type="match status" value="1"/>
</dbReference>
<dbReference type="SUPFAM" id="SSF53448">
    <property type="entry name" value="Nucleotide-diphospho-sugar transferases"/>
    <property type="match status" value="1"/>
</dbReference>
<dbReference type="PANTHER" id="PTHR46390">
    <property type="entry name" value="MANNOSE-1-PHOSPHATE GUANYLYLTRANSFERASE"/>
    <property type="match status" value="1"/>
</dbReference>
<evidence type="ECO:0000256" key="2">
    <source>
        <dbReference type="ARBA" id="ARBA00012387"/>
    </source>
</evidence>
<feature type="domain" description="MannoseP isomerase/GMP-like beta-helix" evidence="9">
    <location>
        <begin position="302"/>
        <end position="355"/>
    </location>
</feature>
<dbReference type="EC" id="2.7.7.13" evidence="2"/>
<evidence type="ECO:0000313" key="11">
    <source>
        <dbReference type="Proteomes" id="UP000228711"/>
    </source>
</evidence>
<feature type="domain" description="Nucleotidyl transferase" evidence="8">
    <location>
        <begin position="10"/>
        <end position="291"/>
    </location>
</feature>
<evidence type="ECO:0000313" key="10">
    <source>
        <dbReference type="EMBL" id="PIS41405.1"/>
    </source>
</evidence>
<dbReference type="InterPro" id="IPR054566">
    <property type="entry name" value="ManC/GMP-like_b-helix"/>
</dbReference>
<dbReference type="AlphaFoldDB" id="A0A2H0YSD1"/>
<evidence type="ECO:0000256" key="6">
    <source>
        <dbReference type="ARBA" id="ARBA00023134"/>
    </source>
</evidence>
<comment type="caution">
    <text evidence="10">The sequence shown here is derived from an EMBL/GenBank/DDBJ whole genome shotgun (WGS) entry which is preliminary data.</text>
</comment>
<evidence type="ECO:0000256" key="1">
    <source>
        <dbReference type="ARBA" id="ARBA00006115"/>
    </source>
</evidence>
<evidence type="ECO:0000256" key="5">
    <source>
        <dbReference type="ARBA" id="ARBA00022741"/>
    </source>
</evidence>